<protein>
    <submittedName>
        <fullName evidence="2">Transcriptional activator</fullName>
    </submittedName>
</protein>
<keyword evidence="3" id="KW-1185">Reference proteome</keyword>
<sequence>MYLRSYLNSPEVMELIDHIVHSDFVKSMKDGTIEDERFRYYLKQDHIYLKYYKAAGDVIGKNTGDDNIRELYNEIGSEEPEFHRNMLKQFGIDEAGIKESEINYTTYSYINHLLRWSKDSSINGMLSMFPCQWSYGYIAEATAAPSEKYLFWFDFYRSKDYRSITDKYLEILQKEPLSTYQEQIIKFGLEYELNYWKECYIEIK</sequence>
<dbReference type="InterPro" id="IPR050967">
    <property type="entry name" value="Thiamine_Salvage_TenA"/>
</dbReference>
<dbReference type="InterPro" id="IPR016084">
    <property type="entry name" value="Haem_Oase-like_multi-hlx"/>
</dbReference>
<dbReference type="EMBL" id="CP015363">
    <property type="protein sequence ID" value="ARD84247.1"/>
    <property type="molecule type" value="Genomic_DNA"/>
</dbReference>
<dbReference type="PANTHER" id="PTHR43198">
    <property type="entry name" value="BIFUNCTIONAL TH2 PROTEIN"/>
    <property type="match status" value="1"/>
</dbReference>
<evidence type="ECO:0000313" key="2">
    <source>
        <dbReference type="EMBL" id="ARD84247.1"/>
    </source>
</evidence>
<dbReference type="STRING" id="74969.FAD_0325"/>
<dbReference type="PANTHER" id="PTHR43198:SF2">
    <property type="entry name" value="SI:CH1073-67J19.1-RELATED"/>
    <property type="match status" value="1"/>
</dbReference>
<gene>
    <name evidence="2" type="ORF">FAD_0325</name>
</gene>
<evidence type="ECO:0000259" key="1">
    <source>
        <dbReference type="Pfam" id="PF03070"/>
    </source>
</evidence>
<organism evidence="2 3">
    <name type="scientific">Ferroplasma acidiphilum</name>
    <dbReference type="NCBI Taxonomy" id="74969"/>
    <lineage>
        <taxon>Archaea</taxon>
        <taxon>Methanobacteriati</taxon>
        <taxon>Thermoplasmatota</taxon>
        <taxon>Thermoplasmata</taxon>
        <taxon>Thermoplasmatales</taxon>
        <taxon>Ferroplasmaceae</taxon>
        <taxon>Ferroplasma</taxon>
    </lineage>
</organism>
<dbReference type="Proteomes" id="UP000192050">
    <property type="component" value="Chromosome"/>
</dbReference>
<dbReference type="OrthoDB" id="85443at2157"/>
<dbReference type="InterPro" id="IPR004305">
    <property type="entry name" value="Thiaminase-2/PQQC"/>
</dbReference>
<dbReference type="AlphaFoldDB" id="A0A1V0N2B7"/>
<dbReference type="SUPFAM" id="SSF48613">
    <property type="entry name" value="Heme oxygenase-like"/>
    <property type="match status" value="1"/>
</dbReference>
<dbReference type="CDD" id="cd16099">
    <property type="entry name" value="TenA_PqqC-like"/>
    <property type="match status" value="1"/>
</dbReference>
<accession>A0A1V0N2B7</accession>
<feature type="domain" description="Thiaminase-2/PQQC" evidence="1">
    <location>
        <begin position="11"/>
        <end position="198"/>
    </location>
</feature>
<dbReference type="Gene3D" id="1.20.910.10">
    <property type="entry name" value="Heme oxygenase-like"/>
    <property type="match status" value="1"/>
</dbReference>
<dbReference type="Pfam" id="PF03070">
    <property type="entry name" value="TENA_THI-4"/>
    <property type="match status" value="1"/>
</dbReference>
<evidence type="ECO:0000313" key="3">
    <source>
        <dbReference type="Proteomes" id="UP000192050"/>
    </source>
</evidence>
<dbReference type="RefSeq" id="WP_081141505.1">
    <property type="nucleotide sequence ID" value="NZ_CP015363.1"/>
</dbReference>
<dbReference type="GeneID" id="31675834"/>
<dbReference type="GO" id="GO:0005829">
    <property type="term" value="C:cytosol"/>
    <property type="evidence" value="ECO:0007669"/>
    <property type="project" value="TreeGrafter"/>
</dbReference>
<proteinExistence type="predicted"/>
<name>A0A1V0N2B7_9ARCH</name>
<reference evidence="2 3" key="1">
    <citation type="submission" date="2011-10" db="EMBL/GenBank/DDBJ databases">
        <title>Metabolic and evolutionary patterns in the extreme acidophile Ferroplasma acidiphilum.</title>
        <authorList>
            <person name="Golyshina O.V."/>
            <person name="Kozyavkin S.A."/>
            <person name="Tatusov R.L."/>
            <person name="Slesarev A.I."/>
            <person name="Golyshin P.N."/>
        </authorList>
    </citation>
    <scope>NUCLEOTIDE SEQUENCE [LARGE SCALE GENOMIC DNA]</scope>
    <source>
        <strain evidence="3">Y</strain>
    </source>
</reference>
<dbReference type="KEGG" id="fai:FAD_0325"/>